<evidence type="ECO:0000259" key="3">
    <source>
        <dbReference type="Pfam" id="PF25474"/>
    </source>
</evidence>
<organism evidence="4 5">
    <name type="scientific">Catenaria anguillulae PL171</name>
    <dbReference type="NCBI Taxonomy" id="765915"/>
    <lineage>
        <taxon>Eukaryota</taxon>
        <taxon>Fungi</taxon>
        <taxon>Fungi incertae sedis</taxon>
        <taxon>Blastocladiomycota</taxon>
        <taxon>Blastocladiomycetes</taxon>
        <taxon>Blastocladiales</taxon>
        <taxon>Catenariaceae</taxon>
        <taxon>Catenaria</taxon>
    </lineage>
</organism>
<feature type="transmembrane region" description="Helical" evidence="2">
    <location>
        <begin position="207"/>
        <end position="232"/>
    </location>
</feature>
<sequence length="1516" mass="166053">MFSPQQPTTVAPRITESLGRTRPSKAQRDSPAHAGGGKSGAAPAHRQADLRAILKTSRLEESLFSLSYLTTHDNELSPRLSWLFLIVEDSQWLSFAFSIYLHKDMPEVLNLALDPLRAVPDYDSFVIVNIATILLVFTVVGLIGVVTLIMQRRGKVPLLALRVLRLLCALIMTALSIPIATFLIMGLHCVDGKMPKWGTACYTSPHLPLYIFNLLSLVIFVPLLVLGVTLFIETDPASKSPVSKAHSRMDKIDVIVRLVLVLGDVMLYKASETFHWAFMIISAILLCYLSLNMSRTQPYYNLTTTAFRSGMCMSAAFAMIASMFVRGFVGFDTKGYWIVLVPASILGLVAGAALAYGYNRQFLQRTVRTWHRITREEESFKTTSSSDVSFAPSQQTSAGVISPVSATQAMVATPLNLNSTLANVSDARTNSSGSMPRNRTTSASASPRPIMSFGVGPRAHSRSATSPSPLKSMTTPSAGNSADILPPPPPSQITSKIHESTLDAPVSNQTRTSPIANRQGRPQIRDSNNGENTSGFLQKRSGSNAKLQLAMPTAEESERVISTVLRGTSTEALNAVRERAPRRRQYVFDSPLEVEVCIRFIRESPTDKQISIGLHLLERGLIEFPSDPMLLLLAATYLSTYYGQEGERVAEGLMKELESSRQVPLDVKFLGYCRERSLRSAGAHVLDKVALDSLDRESRYHHLRAMIALRDAWECVRISASAERLAEVTAKLAFHRTRALSCYTRLLARNSRDESSLRLFASYLSTVEKDELRAQQIINLADDVEAHKAIHADHLEQSLLDSQDELMIPPAPITPPPELFKDIKPIHRKGSGDMLVSSGPAPVEGALYFGSDAPPITGTLNRATFHSTVPAGSQSGRIPQPTLPRAASHHGSQTSGTSASRVQRQRQSLRRVIEARLTAPLNGATLLGVLLGLFVLSLIVGFVLCLNFMSVSSDSIGTQFTATRIGRRAVIRIVESLRQMVYGTATDNPTEYQSAVTTLETNYLTMIRDVLPVLNRIDAGDHKAMPHFRTFARVVVNETRTDYVPMLKSPIELANMVVQAAALALGYSAVGSLTTTIANTVAEFKFVADNMYTAILPASKELPKQGINIYNELAKQVSTYLVGNMVVSLVLLASVMIVVYFRVTMAFFEREARVHGLLLGVPKKSAQALVTAMEEDIEGFRAVTQSDDWQDADISLPDINPGSANDSAAGATTEPDTSKKSGSGGSRGRASFTVGQVSSRRSKYVTPLIACVIGIGGIVVALYALTLASLDVDADMNRLLDIGDARYHANAWRIIAREFVAPMPAEGWTFSSETLLQNFRTSLVEGQDIYNRQKEDRKGLAIELPELMILPRNCTLPKSCNNIQEVPSVGFTKAMAALPFMTEYSRLLDTARLLADQFIGPEARTRIRTSAAFDIWRLLEAISLDIVARCRELEEGLQAVILQRTLTAKTWILTTFILLIAASLAAFACFVYFGVNRLKREAAVLVLLLHMIPPGMAKDQPELSGFLETGGLTLIM</sequence>
<evidence type="ECO:0000313" key="4">
    <source>
        <dbReference type="EMBL" id="ORZ31204.1"/>
    </source>
</evidence>
<dbReference type="STRING" id="765915.A0A1Y2HB41"/>
<feature type="transmembrane region" description="Helical" evidence="2">
    <location>
        <begin position="1451"/>
        <end position="1475"/>
    </location>
</feature>
<dbReference type="PANTHER" id="PTHR31600:SF2">
    <property type="entry name" value="GAMETE ENRICHED GENE 10 PROTEIN-RELATED"/>
    <property type="match status" value="1"/>
</dbReference>
<dbReference type="PANTHER" id="PTHR31600">
    <property type="entry name" value="TINY MACROCYSTS PROTEIN B-RELATED"/>
    <property type="match status" value="1"/>
</dbReference>
<feature type="compositionally biased region" description="Polar residues" evidence="1">
    <location>
        <begin position="525"/>
        <end position="546"/>
    </location>
</feature>
<feature type="domain" description="TmcB/TmcC TPR repeats" evidence="3">
    <location>
        <begin position="685"/>
        <end position="788"/>
    </location>
</feature>
<feature type="transmembrane region" description="Helical" evidence="2">
    <location>
        <begin position="335"/>
        <end position="358"/>
    </location>
</feature>
<protein>
    <recommendedName>
        <fullName evidence="3">TmcB/TmcC TPR repeats domain-containing protein</fullName>
    </recommendedName>
</protein>
<keyword evidence="2" id="KW-1133">Transmembrane helix</keyword>
<accession>A0A1Y2HB41</accession>
<reference evidence="4 5" key="1">
    <citation type="submission" date="2016-07" db="EMBL/GenBank/DDBJ databases">
        <title>Pervasive Adenine N6-methylation of Active Genes in Fungi.</title>
        <authorList>
            <consortium name="DOE Joint Genome Institute"/>
            <person name="Mondo S.J."/>
            <person name="Dannebaum R.O."/>
            <person name="Kuo R.C."/>
            <person name="Labutti K."/>
            <person name="Haridas S."/>
            <person name="Kuo A."/>
            <person name="Salamov A."/>
            <person name="Ahrendt S.R."/>
            <person name="Lipzen A."/>
            <person name="Sullivan W."/>
            <person name="Andreopoulos W.B."/>
            <person name="Clum A."/>
            <person name="Lindquist E."/>
            <person name="Daum C."/>
            <person name="Ramamoorthy G.K."/>
            <person name="Gryganskyi A."/>
            <person name="Culley D."/>
            <person name="Magnuson J.K."/>
            <person name="James T.Y."/>
            <person name="O'Malley M.A."/>
            <person name="Stajich J.E."/>
            <person name="Spatafora J.W."/>
            <person name="Visel A."/>
            <person name="Grigoriev I.V."/>
        </authorList>
    </citation>
    <scope>NUCLEOTIDE SEQUENCE [LARGE SCALE GENOMIC DNA]</scope>
    <source>
        <strain evidence="4 5">PL171</strain>
    </source>
</reference>
<dbReference type="InterPro" id="IPR057352">
    <property type="entry name" value="TPR_TmcB/C"/>
</dbReference>
<keyword evidence="2" id="KW-0472">Membrane</keyword>
<evidence type="ECO:0000313" key="5">
    <source>
        <dbReference type="Proteomes" id="UP000193411"/>
    </source>
</evidence>
<dbReference type="Proteomes" id="UP000193411">
    <property type="component" value="Unassembled WGS sequence"/>
</dbReference>
<gene>
    <name evidence="4" type="ORF">BCR44DRAFT_1488001</name>
</gene>
<feature type="compositionally biased region" description="Polar residues" evidence="1">
    <location>
        <begin position="462"/>
        <end position="480"/>
    </location>
</feature>
<name>A0A1Y2HB41_9FUNG</name>
<dbReference type="OrthoDB" id="5565391at2759"/>
<keyword evidence="5" id="KW-1185">Reference proteome</keyword>
<feature type="transmembrane region" description="Helical" evidence="2">
    <location>
        <begin position="163"/>
        <end position="187"/>
    </location>
</feature>
<feature type="transmembrane region" description="Helical" evidence="2">
    <location>
        <begin position="1248"/>
        <end position="1270"/>
    </location>
</feature>
<evidence type="ECO:0000256" key="2">
    <source>
        <dbReference type="SAM" id="Phobius"/>
    </source>
</evidence>
<feature type="transmembrane region" description="Helical" evidence="2">
    <location>
        <begin position="274"/>
        <end position="291"/>
    </location>
</feature>
<dbReference type="EMBL" id="MCFL01000065">
    <property type="protein sequence ID" value="ORZ31204.1"/>
    <property type="molecule type" value="Genomic_DNA"/>
</dbReference>
<comment type="caution">
    <text evidence="4">The sequence shown here is derived from an EMBL/GenBank/DDBJ whole genome shotgun (WGS) entry which is preliminary data.</text>
</comment>
<feature type="transmembrane region" description="Helical" evidence="2">
    <location>
        <begin position="926"/>
        <end position="949"/>
    </location>
</feature>
<feature type="compositionally biased region" description="Polar residues" evidence="1">
    <location>
        <begin position="506"/>
        <end position="516"/>
    </location>
</feature>
<proteinExistence type="predicted"/>
<dbReference type="InterPro" id="IPR052994">
    <property type="entry name" value="Tiny_macrocysts_regulators"/>
</dbReference>
<feature type="compositionally biased region" description="Polar residues" evidence="1">
    <location>
        <begin position="890"/>
        <end position="899"/>
    </location>
</feature>
<feature type="compositionally biased region" description="Polar residues" evidence="1">
    <location>
        <begin position="425"/>
        <end position="445"/>
    </location>
</feature>
<feature type="region of interest" description="Disordered" evidence="1">
    <location>
        <begin position="1201"/>
        <end position="1234"/>
    </location>
</feature>
<feature type="region of interest" description="Disordered" evidence="1">
    <location>
        <begin position="869"/>
        <end position="905"/>
    </location>
</feature>
<evidence type="ECO:0000256" key="1">
    <source>
        <dbReference type="SAM" id="MobiDB-lite"/>
    </source>
</evidence>
<feature type="region of interest" description="Disordered" evidence="1">
    <location>
        <begin position="1"/>
        <end position="45"/>
    </location>
</feature>
<feature type="transmembrane region" description="Helical" evidence="2">
    <location>
        <begin position="311"/>
        <end position="329"/>
    </location>
</feature>
<feature type="region of interest" description="Disordered" evidence="1">
    <location>
        <begin position="425"/>
        <end position="553"/>
    </location>
</feature>
<dbReference type="Pfam" id="PF25474">
    <property type="entry name" value="TPR_TmcB"/>
    <property type="match status" value="1"/>
</dbReference>
<feature type="transmembrane region" description="Helical" evidence="2">
    <location>
        <begin position="1120"/>
        <end position="1143"/>
    </location>
</feature>
<keyword evidence="2" id="KW-0812">Transmembrane</keyword>
<feature type="transmembrane region" description="Helical" evidence="2">
    <location>
        <begin position="125"/>
        <end position="151"/>
    </location>
</feature>